<dbReference type="Pfam" id="PF18911">
    <property type="entry name" value="PKD_4"/>
    <property type="match status" value="1"/>
</dbReference>
<protein>
    <recommendedName>
        <fullName evidence="7">PKD domain-containing protein</fullName>
    </recommendedName>
</protein>
<dbReference type="Gene3D" id="3.30.60.270">
    <property type="match status" value="1"/>
</dbReference>
<dbReference type="InterPro" id="IPR050310">
    <property type="entry name" value="VPS10-sortilin"/>
</dbReference>
<evidence type="ECO:0000256" key="1">
    <source>
        <dbReference type="ARBA" id="ARBA00004251"/>
    </source>
</evidence>
<dbReference type="SUPFAM" id="SSF49299">
    <property type="entry name" value="PKD domain"/>
    <property type="match status" value="1"/>
</dbReference>
<dbReference type="InterPro" id="IPR013783">
    <property type="entry name" value="Ig-like_fold"/>
</dbReference>
<dbReference type="AlphaFoldDB" id="A0A9N7UWZ6"/>
<evidence type="ECO:0000313" key="8">
    <source>
        <dbReference type="EMBL" id="CAB1439858.1"/>
    </source>
</evidence>
<dbReference type="Gene3D" id="2.60.40.10">
    <property type="entry name" value="Immunoglobulins"/>
    <property type="match status" value="1"/>
</dbReference>
<proteinExistence type="predicted"/>
<evidence type="ECO:0000256" key="2">
    <source>
        <dbReference type="ARBA" id="ARBA00022475"/>
    </source>
</evidence>
<dbReference type="GO" id="GO:0097060">
    <property type="term" value="C:synaptic membrane"/>
    <property type="evidence" value="ECO:0007669"/>
    <property type="project" value="UniProtKB-SubCell"/>
</dbReference>
<evidence type="ECO:0000313" key="9">
    <source>
        <dbReference type="Proteomes" id="UP001153269"/>
    </source>
</evidence>
<keyword evidence="3" id="KW-0770">Synapse</keyword>
<reference evidence="8" key="1">
    <citation type="submission" date="2020-03" db="EMBL/GenBank/DDBJ databases">
        <authorList>
            <person name="Weist P."/>
        </authorList>
    </citation>
    <scope>NUCLEOTIDE SEQUENCE</scope>
</reference>
<dbReference type="Pfam" id="PF15901">
    <property type="entry name" value="Sortilin_C"/>
    <property type="match status" value="1"/>
</dbReference>
<evidence type="ECO:0000256" key="6">
    <source>
        <dbReference type="SAM" id="MobiDB-lite"/>
    </source>
</evidence>
<feature type="region of interest" description="Disordered" evidence="6">
    <location>
        <begin position="236"/>
        <end position="321"/>
    </location>
</feature>
<evidence type="ECO:0000256" key="4">
    <source>
        <dbReference type="ARBA" id="ARBA00034105"/>
    </source>
</evidence>
<evidence type="ECO:0000256" key="5">
    <source>
        <dbReference type="ARBA" id="ARBA00034109"/>
    </source>
</evidence>
<dbReference type="PROSITE" id="PS50093">
    <property type="entry name" value="PKD"/>
    <property type="match status" value="1"/>
</dbReference>
<gene>
    <name evidence="8" type="ORF">PLEPLA_LOCUS27622</name>
</gene>
<keyword evidence="2" id="KW-0472">Membrane</keyword>
<evidence type="ECO:0000259" key="7">
    <source>
        <dbReference type="PROSITE" id="PS50093"/>
    </source>
</evidence>
<evidence type="ECO:0000256" key="3">
    <source>
        <dbReference type="ARBA" id="ARBA00023018"/>
    </source>
</evidence>
<feature type="domain" description="PKD" evidence="7">
    <location>
        <begin position="169"/>
        <end position="222"/>
    </location>
</feature>
<accession>A0A9N7UWZ6</accession>
<feature type="compositionally biased region" description="Basic and acidic residues" evidence="6">
    <location>
        <begin position="260"/>
        <end position="269"/>
    </location>
</feature>
<name>A0A9N7UWZ6_PLEPL</name>
<sequence>MTPIITLPKLSMTLMPSITIPTSSGSPSVSLDSFILKHANKSLCVKTLVIRAWKLSDGERARACSLHWASNVLLDYGFERSRKEGDRCLADFWHDPDSPPEDCHLGQNYESTTGYRKVISNVCEGGLNRQQSAKQHNCPLLPPRGLRLGIKGQMLAVAPGDDITFIVHQEQGDTSSTKYQVELGDGVRAIYQNLTVTDEPIQHRYEKPGVYKVTVKVENMAGHDEATMYIQLSLRTPPRPTVDSPLQGRGRGGDKASFCRRRDEAEFRSKSKRRIRSISGPSTKPLQQMNQRYPAQAMTSSPNSGDSLTACTPRNTTRDSLDFPKIRAPRARNTAEVTATDRHLVFDLMSSPGS</sequence>
<dbReference type="GO" id="GO:0014069">
    <property type="term" value="C:postsynaptic density"/>
    <property type="evidence" value="ECO:0007669"/>
    <property type="project" value="UniProtKB-SubCell"/>
</dbReference>
<dbReference type="InterPro" id="IPR000601">
    <property type="entry name" value="PKD_dom"/>
</dbReference>
<dbReference type="PANTHER" id="PTHR12106">
    <property type="entry name" value="SORTILIN RELATED"/>
    <property type="match status" value="1"/>
</dbReference>
<comment type="subcellular location">
    <subcellularLocation>
        <location evidence="1">Cell membrane</location>
        <topology evidence="1">Single-pass type I membrane protein</topology>
    </subcellularLocation>
    <subcellularLocation>
        <location evidence="4">Postsynaptic density</location>
    </subcellularLocation>
    <subcellularLocation>
        <location evidence="5">Synaptic cell membrane</location>
    </subcellularLocation>
</comment>
<dbReference type="EMBL" id="CADEAL010002345">
    <property type="protein sequence ID" value="CAB1439858.1"/>
    <property type="molecule type" value="Genomic_DNA"/>
</dbReference>
<dbReference type="CDD" id="cd00146">
    <property type="entry name" value="PKD"/>
    <property type="match status" value="1"/>
</dbReference>
<dbReference type="InterPro" id="IPR031777">
    <property type="entry name" value="Sortilin_C"/>
</dbReference>
<organism evidence="8 9">
    <name type="scientific">Pleuronectes platessa</name>
    <name type="common">European plaice</name>
    <dbReference type="NCBI Taxonomy" id="8262"/>
    <lineage>
        <taxon>Eukaryota</taxon>
        <taxon>Metazoa</taxon>
        <taxon>Chordata</taxon>
        <taxon>Craniata</taxon>
        <taxon>Vertebrata</taxon>
        <taxon>Euteleostomi</taxon>
        <taxon>Actinopterygii</taxon>
        <taxon>Neopterygii</taxon>
        <taxon>Teleostei</taxon>
        <taxon>Neoteleostei</taxon>
        <taxon>Acanthomorphata</taxon>
        <taxon>Carangaria</taxon>
        <taxon>Pleuronectiformes</taxon>
        <taxon>Pleuronectoidei</taxon>
        <taxon>Pleuronectidae</taxon>
        <taxon>Pleuronectes</taxon>
    </lineage>
</organism>
<dbReference type="PANTHER" id="PTHR12106:SF9">
    <property type="entry name" value="VPS10 DOMAIN-CONTAINING RECEPTOR SORCS2"/>
    <property type="match status" value="1"/>
</dbReference>
<feature type="compositionally biased region" description="Polar residues" evidence="6">
    <location>
        <begin position="280"/>
        <end position="315"/>
    </location>
</feature>
<keyword evidence="9" id="KW-1185">Reference proteome</keyword>
<comment type="caution">
    <text evidence="8">The sequence shown here is derived from an EMBL/GenBank/DDBJ whole genome shotgun (WGS) entry which is preliminary data.</text>
</comment>
<dbReference type="FunFam" id="2.60.40.10:FF:000083">
    <property type="entry name" value="Sortilin-related VPS10 domain containing receptor 2"/>
    <property type="match status" value="1"/>
</dbReference>
<dbReference type="InterPro" id="IPR035986">
    <property type="entry name" value="PKD_dom_sf"/>
</dbReference>
<dbReference type="Proteomes" id="UP001153269">
    <property type="component" value="Unassembled WGS sequence"/>
</dbReference>
<keyword evidence="2" id="KW-1003">Cell membrane</keyword>
<dbReference type="FunFam" id="3.30.60.270:FF:000003">
    <property type="entry name" value="Sortilin-related VPS10 domain containing receptor 2"/>
    <property type="match status" value="1"/>
</dbReference>